<gene>
    <name evidence="2" type="ORF">HDA45_002190</name>
</gene>
<proteinExistence type="predicted"/>
<dbReference type="AlphaFoldDB" id="A0A841AZ37"/>
<reference evidence="2 3" key="1">
    <citation type="submission" date="2020-08" db="EMBL/GenBank/DDBJ databases">
        <title>Sequencing the genomes of 1000 actinobacteria strains.</title>
        <authorList>
            <person name="Klenk H.-P."/>
        </authorList>
    </citation>
    <scope>NUCLEOTIDE SEQUENCE [LARGE SCALE GENOMIC DNA]</scope>
    <source>
        <strain evidence="2 3">DSM 45272</strain>
    </source>
</reference>
<name>A0A841AZ37_9PSEU</name>
<protein>
    <submittedName>
        <fullName evidence="2">Uncharacterized protein</fullName>
    </submittedName>
</protein>
<comment type="caution">
    <text evidence="2">The sequence shown here is derived from an EMBL/GenBank/DDBJ whole genome shotgun (WGS) entry which is preliminary data.</text>
</comment>
<dbReference type="Proteomes" id="UP000580861">
    <property type="component" value="Unassembled WGS sequence"/>
</dbReference>
<evidence type="ECO:0000313" key="3">
    <source>
        <dbReference type="Proteomes" id="UP000580861"/>
    </source>
</evidence>
<evidence type="ECO:0000256" key="1">
    <source>
        <dbReference type="SAM" id="MobiDB-lite"/>
    </source>
</evidence>
<organism evidence="2 3">
    <name type="scientific">Amycolatopsis umgeniensis</name>
    <dbReference type="NCBI Taxonomy" id="336628"/>
    <lineage>
        <taxon>Bacteria</taxon>
        <taxon>Bacillati</taxon>
        <taxon>Actinomycetota</taxon>
        <taxon>Actinomycetes</taxon>
        <taxon>Pseudonocardiales</taxon>
        <taxon>Pseudonocardiaceae</taxon>
        <taxon>Amycolatopsis</taxon>
    </lineage>
</organism>
<accession>A0A841AZ37</accession>
<sequence length="45" mass="4964">MNDEIGQVTGTKDKHCMEGYARIPGGPFHRSKGDGYPVPDGRKLF</sequence>
<keyword evidence="3" id="KW-1185">Reference proteome</keyword>
<dbReference type="EMBL" id="JACHMX010000001">
    <property type="protein sequence ID" value="MBB5852103.1"/>
    <property type="molecule type" value="Genomic_DNA"/>
</dbReference>
<feature type="region of interest" description="Disordered" evidence="1">
    <location>
        <begin position="1"/>
        <end position="45"/>
    </location>
</feature>
<evidence type="ECO:0000313" key="2">
    <source>
        <dbReference type="EMBL" id="MBB5852103.1"/>
    </source>
</evidence>